<dbReference type="RefSeq" id="XP_018714561.1">
    <property type="nucleotide sequence ID" value="XM_018856497.1"/>
</dbReference>
<accession>A0A1A0HJ88</accession>
<comment type="caution">
    <text evidence="1">The sequence shown here is derived from an EMBL/GenBank/DDBJ whole genome shotgun (WGS) entry which is preliminary data.</text>
</comment>
<name>A0A1A0HJ88_9ASCO</name>
<reference evidence="1 2" key="1">
    <citation type="submission" date="2016-05" db="EMBL/GenBank/DDBJ databases">
        <title>Comparative genomics of biotechnologically important yeasts.</title>
        <authorList>
            <consortium name="DOE Joint Genome Institute"/>
            <person name="Riley R."/>
            <person name="Haridas S."/>
            <person name="Wolfe K.H."/>
            <person name="Lopes M.R."/>
            <person name="Hittinger C.T."/>
            <person name="Goker M."/>
            <person name="Salamov A."/>
            <person name="Wisecaver J."/>
            <person name="Long T.M."/>
            <person name="Aerts A.L."/>
            <person name="Barry K."/>
            <person name="Choi C."/>
            <person name="Clum A."/>
            <person name="Coughlan A.Y."/>
            <person name="Deshpande S."/>
            <person name="Douglass A.P."/>
            <person name="Hanson S.J."/>
            <person name="Klenk H.-P."/>
            <person name="LaButti K."/>
            <person name="Lapidus A."/>
            <person name="Lindquist E."/>
            <person name="Lipzen A."/>
            <person name="Meier-kolthoff J.P."/>
            <person name="Ohm R.A."/>
            <person name="Otillar R.P."/>
            <person name="Pangilinan J."/>
            <person name="Peng Y."/>
            <person name="Rokas A."/>
            <person name="Rosa C.A."/>
            <person name="Scheuner C."/>
            <person name="Sibirny A.A."/>
            <person name="Slot J.C."/>
            <person name="Stielow J.B."/>
            <person name="Sun H."/>
            <person name="Kurtzman C.P."/>
            <person name="Blackwell M."/>
            <person name="Grigoriev I.V."/>
            <person name="Jeffries T.W."/>
        </authorList>
    </citation>
    <scope>NUCLEOTIDE SEQUENCE [LARGE SCALE GENOMIC DNA]</scope>
    <source>
        <strain evidence="1 2">NRRL YB-4993</strain>
    </source>
</reference>
<protein>
    <submittedName>
        <fullName evidence="1">Uncharacterized protein</fullName>
    </submittedName>
</protein>
<dbReference type="GeneID" id="30029473"/>
<gene>
    <name evidence="1" type="ORF">METBIDRAFT_34621</name>
</gene>
<sequence length="49" mass="5880">MSRHPISDAHEWIDEILTVPIYYLAKPQPRERAWQNRRGKKGLFNFTLV</sequence>
<dbReference type="EMBL" id="LXTC01000001">
    <property type="protein sequence ID" value="OBA24080.1"/>
    <property type="molecule type" value="Genomic_DNA"/>
</dbReference>
<evidence type="ECO:0000313" key="1">
    <source>
        <dbReference type="EMBL" id="OBA24080.1"/>
    </source>
</evidence>
<dbReference type="OrthoDB" id="4071950at2759"/>
<dbReference type="AlphaFoldDB" id="A0A1A0HJ88"/>
<organism evidence="1 2">
    <name type="scientific">Metschnikowia bicuspidata var. bicuspidata NRRL YB-4993</name>
    <dbReference type="NCBI Taxonomy" id="869754"/>
    <lineage>
        <taxon>Eukaryota</taxon>
        <taxon>Fungi</taxon>
        <taxon>Dikarya</taxon>
        <taxon>Ascomycota</taxon>
        <taxon>Saccharomycotina</taxon>
        <taxon>Pichiomycetes</taxon>
        <taxon>Metschnikowiaceae</taxon>
        <taxon>Metschnikowia</taxon>
    </lineage>
</organism>
<dbReference type="Proteomes" id="UP000092555">
    <property type="component" value="Unassembled WGS sequence"/>
</dbReference>
<keyword evidence="2" id="KW-1185">Reference proteome</keyword>
<evidence type="ECO:0000313" key="2">
    <source>
        <dbReference type="Proteomes" id="UP000092555"/>
    </source>
</evidence>
<proteinExistence type="predicted"/>